<sequence>MKVCPYIEASFQIIGKKWNGQLIHYLSLCDNNTVHFSDIKRDLSGITSRALSLKLTELVENKLVEKVVKIGSPVIISYRLTEKGIALADSLKPIQDWARDYMDVNISMESEEKEFDEQ</sequence>
<dbReference type="PROSITE" id="PS51118">
    <property type="entry name" value="HTH_HXLR"/>
    <property type="match status" value="1"/>
</dbReference>
<dbReference type="SUPFAM" id="SSF46785">
    <property type="entry name" value="Winged helix' DNA-binding domain"/>
    <property type="match status" value="1"/>
</dbReference>
<evidence type="ECO:0000313" key="6">
    <source>
        <dbReference type="Proteomes" id="UP001595772"/>
    </source>
</evidence>
<keyword evidence="1" id="KW-0805">Transcription regulation</keyword>
<keyword evidence="6" id="KW-1185">Reference proteome</keyword>
<gene>
    <name evidence="5" type="ORF">ACFOUV_01095</name>
</gene>
<keyword evidence="3" id="KW-0804">Transcription</keyword>
<evidence type="ECO:0000256" key="2">
    <source>
        <dbReference type="ARBA" id="ARBA00023125"/>
    </source>
</evidence>
<dbReference type="EMBL" id="JBHSAO010000001">
    <property type="protein sequence ID" value="MFC4022409.1"/>
    <property type="molecule type" value="Genomic_DNA"/>
</dbReference>
<keyword evidence="2" id="KW-0238">DNA-binding</keyword>
<dbReference type="Proteomes" id="UP001595772">
    <property type="component" value="Unassembled WGS sequence"/>
</dbReference>
<proteinExistence type="predicted"/>
<name>A0ABV8GW65_9BACI</name>
<organism evidence="5 6">
    <name type="scientific">Oceanobacillus longus</name>
    <dbReference type="NCBI Taxonomy" id="930120"/>
    <lineage>
        <taxon>Bacteria</taxon>
        <taxon>Bacillati</taxon>
        <taxon>Bacillota</taxon>
        <taxon>Bacilli</taxon>
        <taxon>Bacillales</taxon>
        <taxon>Bacillaceae</taxon>
        <taxon>Oceanobacillus</taxon>
    </lineage>
</organism>
<dbReference type="Gene3D" id="1.10.10.10">
    <property type="entry name" value="Winged helix-like DNA-binding domain superfamily/Winged helix DNA-binding domain"/>
    <property type="match status" value="1"/>
</dbReference>
<protein>
    <submittedName>
        <fullName evidence="5">Winged helix-turn-helix transcriptional regulator</fullName>
    </submittedName>
</protein>
<accession>A0ABV8GW65</accession>
<dbReference type="InterPro" id="IPR002577">
    <property type="entry name" value="HTH_HxlR"/>
</dbReference>
<evidence type="ECO:0000256" key="1">
    <source>
        <dbReference type="ARBA" id="ARBA00023015"/>
    </source>
</evidence>
<dbReference type="Pfam" id="PF01638">
    <property type="entry name" value="HxlR"/>
    <property type="match status" value="1"/>
</dbReference>
<dbReference type="RefSeq" id="WP_379494924.1">
    <property type="nucleotide sequence ID" value="NZ_JBHSAO010000001.1"/>
</dbReference>
<evidence type="ECO:0000256" key="3">
    <source>
        <dbReference type="ARBA" id="ARBA00023163"/>
    </source>
</evidence>
<dbReference type="InterPro" id="IPR036390">
    <property type="entry name" value="WH_DNA-bd_sf"/>
</dbReference>
<feature type="domain" description="HTH hxlR-type" evidence="4">
    <location>
        <begin position="4"/>
        <end position="106"/>
    </location>
</feature>
<reference evidence="6" key="1">
    <citation type="journal article" date="2019" name="Int. J. Syst. Evol. Microbiol.">
        <title>The Global Catalogue of Microorganisms (GCM) 10K type strain sequencing project: providing services to taxonomists for standard genome sequencing and annotation.</title>
        <authorList>
            <consortium name="The Broad Institute Genomics Platform"/>
            <consortium name="The Broad Institute Genome Sequencing Center for Infectious Disease"/>
            <person name="Wu L."/>
            <person name="Ma J."/>
        </authorList>
    </citation>
    <scope>NUCLEOTIDE SEQUENCE [LARGE SCALE GENOMIC DNA]</scope>
    <source>
        <strain evidence="6">IBRC-M 10703</strain>
    </source>
</reference>
<dbReference type="PANTHER" id="PTHR33204">
    <property type="entry name" value="TRANSCRIPTIONAL REGULATOR, MARR FAMILY"/>
    <property type="match status" value="1"/>
</dbReference>
<dbReference type="InterPro" id="IPR036388">
    <property type="entry name" value="WH-like_DNA-bd_sf"/>
</dbReference>
<comment type="caution">
    <text evidence="5">The sequence shown here is derived from an EMBL/GenBank/DDBJ whole genome shotgun (WGS) entry which is preliminary data.</text>
</comment>
<evidence type="ECO:0000259" key="4">
    <source>
        <dbReference type="PROSITE" id="PS51118"/>
    </source>
</evidence>
<evidence type="ECO:0000313" key="5">
    <source>
        <dbReference type="EMBL" id="MFC4022409.1"/>
    </source>
</evidence>
<dbReference type="PANTHER" id="PTHR33204:SF37">
    <property type="entry name" value="HTH-TYPE TRANSCRIPTIONAL REGULATOR YODB"/>
    <property type="match status" value="1"/>
</dbReference>